<dbReference type="EMBL" id="KI278325">
    <property type="protein sequence ID" value="ESA19337.1"/>
    <property type="molecule type" value="Genomic_DNA"/>
</dbReference>
<dbReference type="AlphaFoldDB" id="U9UI27"/>
<reference evidence="1" key="1">
    <citation type="submission" date="2013-07" db="EMBL/GenBank/DDBJ databases">
        <title>The genome of an arbuscular mycorrhizal fungus provides insights into the evolution of the oldest plant symbiosis.</title>
        <authorList>
            <consortium name="DOE Joint Genome Institute"/>
            <person name="Tisserant E."/>
            <person name="Malbreil M."/>
            <person name="Kuo A."/>
            <person name="Kohler A."/>
            <person name="Symeonidi A."/>
            <person name="Balestrini R."/>
            <person name="Charron P."/>
            <person name="Duensing N."/>
            <person name="Frei-dit-Frey N."/>
            <person name="Gianinazzi-Pearson V."/>
            <person name="Gilbert B."/>
            <person name="Handa Y."/>
            <person name="Hijri M."/>
            <person name="Kaul R."/>
            <person name="Kawaguchi M."/>
            <person name="Krajinski F."/>
            <person name="Lammers P."/>
            <person name="Lapierre D."/>
            <person name="Masclaux F.G."/>
            <person name="Murat C."/>
            <person name="Morin E."/>
            <person name="Ndikumana S."/>
            <person name="Pagni M."/>
            <person name="Petitpierre D."/>
            <person name="Requena N."/>
            <person name="Rosikiewicz P."/>
            <person name="Riley R."/>
            <person name="Saito K."/>
            <person name="San Clemente H."/>
            <person name="Shapiro H."/>
            <person name="van Tuinen D."/>
            <person name="Becard G."/>
            <person name="Bonfante P."/>
            <person name="Paszkowski U."/>
            <person name="Shachar-Hill Y."/>
            <person name="Young J.P."/>
            <person name="Sanders I.R."/>
            <person name="Henrissat B."/>
            <person name="Rensing S.A."/>
            <person name="Grigoriev I.V."/>
            <person name="Corradi N."/>
            <person name="Roux C."/>
            <person name="Martin F."/>
        </authorList>
    </citation>
    <scope>NUCLEOTIDE SEQUENCE</scope>
    <source>
        <strain evidence="1">DAOM 197198</strain>
    </source>
</reference>
<sequence length="112" mass="13084">MDRICYLLYVPIDLSHVVITQYIRKSSSHPWLTHVLTLTTNSDNASNSFRRFTISHYRCLNEEFLVKPIFLSDICTNMFQKFEINLVTPGFRNSRSCNPFLGQLKFIGNYQG</sequence>
<organism evidence="1">
    <name type="scientific">Rhizophagus irregularis (strain DAOM 181602 / DAOM 197198 / MUCL 43194)</name>
    <name type="common">Arbuscular mycorrhizal fungus</name>
    <name type="synonym">Glomus intraradices</name>
    <dbReference type="NCBI Taxonomy" id="747089"/>
    <lineage>
        <taxon>Eukaryota</taxon>
        <taxon>Fungi</taxon>
        <taxon>Fungi incertae sedis</taxon>
        <taxon>Mucoromycota</taxon>
        <taxon>Glomeromycotina</taxon>
        <taxon>Glomeromycetes</taxon>
        <taxon>Glomerales</taxon>
        <taxon>Glomeraceae</taxon>
        <taxon>Rhizophagus</taxon>
    </lineage>
</organism>
<proteinExistence type="predicted"/>
<protein>
    <submittedName>
        <fullName evidence="1">Uncharacterized protein</fullName>
    </submittedName>
</protein>
<evidence type="ECO:0000313" key="1">
    <source>
        <dbReference type="EMBL" id="ESA19337.1"/>
    </source>
</evidence>
<dbReference type="HOGENOM" id="CLU_2147152_0_0_1"/>
<name>U9UI27_RHIID</name>
<gene>
    <name evidence="1" type="ORF">GLOINDRAFT_92942</name>
</gene>
<accession>U9UI27</accession>